<evidence type="ECO:0000256" key="4">
    <source>
        <dbReference type="ARBA" id="ARBA00022679"/>
    </source>
</evidence>
<evidence type="ECO:0000256" key="5">
    <source>
        <dbReference type="ARBA" id="ARBA00023055"/>
    </source>
</evidence>
<keyword evidence="12" id="KW-1185">Reference proteome</keyword>
<evidence type="ECO:0000256" key="6">
    <source>
        <dbReference type="ARBA" id="ARBA00023121"/>
    </source>
</evidence>
<evidence type="ECO:0000313" key="12">
    <source>
        <dbReference type="Proteomes" id="UP000550729"/>
    </source>
</evidence>
<dbReference type="PANTHER" id="PTHR42870">
    <property type="entry name" value="ACETYL-COA C-ACETYLTRANSFERASE"/>
    <property type="match status" value="1"/>
</dbReference>
<reference evidence="11 12" key="1">
    <citation type="submission" date="2020-04" db="EMBL/GenBank/DDBJ databases">
        <title>Gordonia sp. nov. TBRC 11910.</title>
        <authorList>
            <person name="Suriyachadkun C."/>
        </authorList>
    </citation>
    <scope>NUCLEOTIDE SEQUENCE [LARGE SCALE GENOMIC DNA]</scope>
    <source>
        <strain evidence="11 12">TBRC 11910</strain>
    </source>
</reference>
<evidence type="ECO:0000256" key="2">
    <source>
        <dbReference type="ARBA" id="ARBA00012352"/>
    </source>
</evidence>
<keyword evidence="5" id="KW-0445">Lipid transport</keyword>
<dbReference type="SUPFAM" id="SSF53901">
    <property type="entry name" value="Thiolase-like"/>
    <property type="match status" value="2"/>
</dbReference>
<protein>
    <recommendedName>
        <fullName evidence="2">propanoyl-CoA C-acyltransferase</fullName>
        <ecNumber evidence="2">2.3.1.176</ecNumber>
    </recommendedName>
    <alternativeName>
        <fullName evidence="8">Propanoyl-CoA C-acyltransferase</fullName>
    </alternativeName>
</protein>
<evidence type="ECO:0000256" key="7">
    <source>
        <dbReference type="ARBA" id="ARBA00023140"/>
    </source>
</evidence>
<dbReference type="InterPro" id="IPR020616">
    <property type="entry name" value="Thiolase_N"/>
</dbReference>
<dbReference type="GO" id="GO:0016747">
    <property type="term" value="F:acyltransferase activity, transferring groups other than amino-acyl groups"/>
    <property type="evidence" value="ECO:0007669"/>
    <property type="project" value="InterPro"/>
</dbReference>
<dbReference type="PROSITE" id="PS00737">
    <property type="entry name" value="THIOLASE_2"/>
    <property type="match status" value="1"/>
</dbReference>
<gene>
    <name evidence="11" type="ORF">HH308_20585</name>
</gene>
<keyword evidence="7" id="KW-0576">Peroxisome</keyword>
<dbReference type="PIRSF" id="PIRSF000429">
    <property type="entry name" value="Ac-CoA_Ac_transf"/>
    <property type="match status" value="1"/>
</dbReference>
<keyword evidence="3" id="KW-0813">Transport</keyword>
<evidence type="ECO:0000259" key="9">
    <source>
        <dbReference type="Pfam" id="PF00108"/>
    </source>
</evidence>
<feature type="domain" description="Thiolase C-terminal" evidence="10">
    <location>
        <begin position="257"/>
        <end position="380"/>
    </location>
</feature>
<dbReference type="Gene3D" id="3.40.47.10">
    <property type="match status" value="1"/>
</dbReference>
<keyword evidence="6" id="KW-0446">Lipid-binding</keyword>
<dbReference type="CDD" id="cd00829">
    <property type="entry name" value="SCP-x_thiolase"/>
    <property type="match status" value="1"/>
</dbReference>
<dbReference type="PROSITE" id="PS00098">
    <property type="entry name" value="THIOLASE_1"/>
    <property type="match status" value="1"/>
</dbReference>
<dbReference type="EC" id="2.3.1.176" evidence="2"/>
<dbReference type="InterPro" id="IPR020613">
    <property type="entry name" value="Thiolase_CS"/>
</dbReference>
<accession>A0A848KYE6</accession>
<keyword evidence="4" id="KW-0808">Transferase</keyword>
<dbReference type="GO" id="GO:0008289">
    <property type="term" value="F:lipid binding"/>
    <property type="evidence" value="ECO:0007669"/>
    <property type="project" value="UniProtKB-KW"/>
</dbReference>
<dbReference type="InterPro" id="IPR055140">
    <property type="entry name" value="Thiolase_C_2"/>
</dbReference>
<evidence type="ECO:0000256" key="1">
    <source>
        <dbReference type="ARBA" id="ARBA00004275"/>
    </source>
</evidence>
<comment type="caution">
    <text evidence="11">The sequence shown here is derived from an EMBL/GenBank/DDBJ whole genome shotgun (WGS) entry which is preliminary data.</text>
</comment>
<dbReference type="Pfam" id="PF22691">
    <property type="entry name" value="Thiolase_C_1"/>
    <property type="match status" value="1"/>
</dbReference>
<feature type="domain" description="Thiolase N-terminal" evidence="9">
    <location>
        <begin position="13"/>
        <end position="194"/>
    </location>
</feature>
<sequence length="394" mass="41586">MNQVVVGGVGMVPFKKPRDGETFDKMGERAIRAALADAGVDISVIQQAYAGWIYGDSTSGQTVLYGVGQTGIPVINVNNNCSTGSTALYLARQAVQSGAVECALAFGFEQMPNGALSLSYTDRPSVMGRFEDAIKTKYDLRDDVPFAPQYFGLAGQEHMDQFGTSRETFAKIAVKARTHAGLNPLAIFRDPITVEEVLNSPTIVGPLTRLMCCPPSCGAAAAVLCTPEFARKHGIASGVIIRSQAMTTDTPSSFQGDMRNMVGFEMTASAARQVYEDAGVDPYDIPVVELHDCFATNELICYEALGLTPEGTGEKFVDDGDNTFGGRVVTNPSGGLLSKGHPLGATGLAQCAELVWQLRGAAGDKQVDGATLALQHNLGLGGAGVVTLYQKVDA</sequence>
<evidence type="ECO:0000256" key="3">
    <source>
        <dbReference type="ARBA" id="ARBA00022448"/>
    </source>
</evidence>
<dbReference type="NCBIfam" id="NF006102">
    <property type="entry name" value="PRK08256.1"/>
    <property type="match status" value="1"/>
</dbReference>
<dbReference type="InterPro" id="IPR002155">
    <property type="entry name" value="Thiolase"/>
</dbReference>
<dbReference type="Pfam" id="PF00108">
    <property type="entry name" value="Thiolase_N"/>
    <property type="match status" value="1"/>
</dbReference>
<dbReference type="AlphaFoldDB" id="A0A848KYE6"/>
<name>A0A848KYE6_9ACTN</name>
<evidence type="ECO:0000313" key="11">
    <source>
        <dbReference type="EMBL" id="NMO03616.1"/>
    </source>
</evidence>
<organism evidence="11 12">
    <name type="scientific">Gordonia asplenii</name>
    <dbReference type="NCBI Taxonomy" id="2725283"/>
    <lineage>
        <taxon>Bacteria</taxon>
        <taxon>Bacillati</taxon>
        <taxon>Actinomycetota</taxon>
        <taxon>Actinomycetes</taxon>
        <taxon>Mycobacteriales</taxon>
        <taxon>Gordoniaceae</taxon>
        <taxon>Gordonia</taxon>
    </lineage>
</organism>
<comment type="subcellular location">
    <subcellularLocation>
        <location evidence="1">Peroxisome</location>
    </subcellularLocation>
</comment>
<dbReference type="RefSeq" id="WP_170196122.1">
    <property type="nucleotide sequence ID" value="NZ_JABBNB010000025.1"/>
</dbReference>
<dbReference type="InterPro" id="IPR016039">
    <property type="entry name" value="Thiolase-like"/>
</dbReference>
<dbReference type="EMBL" id="JABBNB010000025">
    <property type="protein sequence ID" value="NMO03616.1"/>
    <property type="molecule type" value="Genomic_DNA"/>
</dbReference>
<dbReference type="PANTHER" id="PTHR42870:SF1">
    <property type="entry name" value="NON-SPECIFIC LIPID-TRANSFER PROTEIN-LIKE 2"/>
    <property type="match status" value="1"/>
</dbReference>
<proteinExistence type="predicted"/>
<dbReference type="InterPro" id="IPR020615">
    <property type="entry name" value="Thiolase_acyl_enz_int_AS"/>
</dbReference>
<dbReference type="GO" id="GO:0006869">
    <property type="term" value="P:lipid transport"/>
    <property type="evidence" value="ECO:0007669"/>
    <property type="project" value="UniProtKB-KW"/>
</dbReference>
<dbReference type="Proteomes" id="UP000550729">
    <property type="component" value="Unassembled WGS sequence"/>
</dbReference>
<evidence type="ECO:0000256" key="8">
    <source>
        <dbReference type="ARBA" id="ARBA00032316"/>
    </source>
</evidence>
<evidence type="ECO:0000259" key="10">
    <source>
        <dbReference type="Pfam" id="PF22691"/>
    </source>
</evidence>